<dbReference type="CDD" id="cd19590">
    <property type="entry name" value="serpin_thermopin-like"/>
    <property type="match status" value="1"/>
</dbReference>
<keyword evidence="3" id="KW-0732">Signal</keyword>
<dbReference type="GO" id="GO:0005615">
    <property type="term" value="C:extracellular space"/>
    <property type="evidence" value="ECO:0007669"/>
    <property type="project" value="InterPro"/>
</dbReference>
<feature type="domain" description="Serpin" evidence="4">
    <location>
        <begin position="169"/>
        <end position="528"/>
    </location>
</feature>
<name>A0A7S1TGJ4_9RHOD</name>
<dbReference type="SUPFAM" id="SSF50242">
    <property type="entry name" value="TIMP-like"/>
    <property type="match status" value="1"/>
</dbReference>
<accession>A0A7S1TGJ4</accession>
<dbReference type="Gene3D" id="2.40.50.120">
    <property type="match status" value="1"/>
</dbReference>
<dbReference type="InterPro" id="IPR042178">
    <property type="entry name" value="Serpin_sf_1"/>
</dbReference>
<dbReference type="InterPro" id="IPR042185">
    <property type="entry name" value="Serpin_sf_2"/>
</dbReference>
<dbReference type="GO" id="GO:0004867">
    <property type="term" value="F:serine-type endopeptidase inhibitor activity"/>
    <property type="evidence" value="ECO:0007669"/>
    <property type="project" value="InterPro"/>
</dbReference>
<sequence length="528" mass="58676">MSTWRWFLVVMVGWVGLLSRVVVGCDCLPSFTGDIAQGLNISTFSDVFLVVVRKQKVTQDNRFYVVKVRKVFRGCVQPRAIVALRTGLDQGACGVDLWSSVRYLVFVANVSTTFRRFPVFEIGLCSPLKEWTTVDATDRQRLLDEAQLQVCPPLLINSYWVQQEERFGLALFRAMSNGPNENDVTSTLNIGMALGLLSNGARENTAAQLFQSLGDQALVNPGYKTVRELWNMKWDGTIVGSPILRLVNKIYVEQTYSLRFGFQYPAVSYYGTSASPSDFRENPDGERLSINQWVEEVTENKIKDLLPRGSVTRDTRLVLVSALYFKGLWELPFDKAKTIDGVFNNAVGGPKTVRMMRNEKFYDRARDAHVSAEFLKLKYANSSLEMIVGLPDESSNLDEVENQLTADILASLSFSGSVVDVSLPQFTEEVSYDLVGPLMSLGMTDLFDSACDLSGISGNRDLVVSTVVHKAFIEVREGGTEAAAATAIVIGVTAIFDVPKFTVDRPFIYIIRDSMTGISIFTGHVARL</sequence>
<dbReference type="PANTHER" id="PTHR11461">
    <property type="entry name" value="SERINE PROTEASE INHIBITOR, SERPIN"/>
    <property type="match status" value="1"/>
</dbReference>
<protein>
    <recommendedName>
        <fullName evidence="4">Serpin domain-containing protein</fullName>
    </recommendedName>
</protein>
<feature type="chain" id="PRO_5031078219" description="Serpin domain-containing protein" evidence="3">
    <location>
        <begin position="25"/>
        <end position="528"/>
    </location>
</feature>
<comment type="similarity">
    <text evidence="1 2">Belongs to the serpin family.</text>
</comment>
<dbReference type="InterPro" id="IPR000215">
    <property type="entry name" value="Serpin_fam"/>
</dbReference>
<dbReference type="InterPro" id="IPR008993">
    <property type="entry name" value="TIMP-like_OB-fold"/>
</dbReference>
<gene>
    <name evidence="5" type="ORF">CCAE0312_LOCUS7284</name>
</gene>
<organism evidence="5">
    <name type="scientific">Compsopogon caeruleus</name>
    <dbReference type="NCBI Taxonomy" id="31354"/>
    <lineage>
        <taxon>Eukaryota</taxon>
        <taxon>Rhodophyta</taxon>
        <taxon>Compsopogonophyceae</taxon>
        <taxon>Compsopogonales</taxon>
        <taxon>Compsopogonaceae</taxon>
        <taxon>Compsopogon</taxon>
    </lineage>
</organism>
<dbReference type="SUPFAM" id="SSF56574">
    <property type="entry name" value="Serpins"/>
    <property type="match status" value="1"/>
</dbReference>
<dbReference type="Gene3D" id="2.30.39.10">
    <property type="entry name" value="Alpha-1-antitrypsin, domain 1"/>
    <property type="match status" value="1"/>
</dbReference>
<dbReference type="InterPro" id="IPR023796">
    <property type="entry name" value="Serpin_dom"/>
</dbReference>
<dbReference type="AlphaFoldDB" id="A0A7S1TGJ4"/>
<dbReference type="Pfam" id="PF00079">
    <property type="entry name" value="Serpin"/>
    <property type="match status" value="1"/>
</dbReference>
<evidence type="ECO:0000256" key="1">
    <source>
        <dbReference type="ARBA" id="ARBA00009500"/>
    </source>
</evidence>
<evidence type="ECO:0000256" key="2">
    <source>
        <dbReference type="RuleBase" id="RU000411"/>
    </source>
</evidence>
<dbReference type="Gene3D" id="3.30.497.10">
    <property type="entry name" value="Antithrombin, subunit I, domain 2"/>
    <property type="match status" value="1"/>
</dbReference>
<dbReference type="InterPro" id="IPR036186">
    <property type="entry name" value="Serpin_sf"/>
</dbReference>
<dbReference type="PANTHER" id="PTHR11461:SF211">
    <property type="entry name" value="GH10112P-RELATED"/>
    <property type="match status" value="1"/>
</dbReference>
<proteinExistence type="inferred from homology"/>
<dbReference type="SMART" id="SM00093">
    <property type="entry name" value="SERPIN"/>
    <property type="match status" value="1"/>
</dbReference>
<reference evidence="5" key="1">
    <citation type="submission" date="2021-01" db="EMBL/GenBank/DDBJ databases">
        <authorList>
            <person name="Corre E."/>
            <person name="Pelletier E."/>
            <person name="Niang G."/>
            <person name="Scheremetjew M."/>
            <person name="Finn R."/>
            <person name="Kale V."/>
            <person name="Holt S."/>
            <person name="Cochrane G."/>
            <person name="Meng A."/>
            <person name="Brown T."/>
            <person name="Cohen L."/>
        </authorList>
    </citation>
    <scope>NUCLEOTIDE SEQUENCE</scope>
    <source>
        <strain evidence="5">SAG 36.94</strain>
    </source>
</reference>
<dbReference type="PROSITE" id="PS00284">
    <property type="entry name" value="SERPIN"/>
    <property type="match status" value="1"/>
</dbReference>
<feature type="signal peptide" evidence="3">
    <location>
        <begin position="1"/>
        <end position="24"/>
    </location>
</feature>
<dbReference type="InterPro" id="IPR023795">
    <property type="entry name" value="Serpin_CS"/>
</dbReference>
<evidence type="ECO:0000256" key="3">
    <source>
        <dbReference type="SAM" id="SignalP"/>
    </source>
</evidence>
<evidence type="ECO:0000313" key="5">
    <source>
        <dbReference type="EMBL" id="CAD9235193.1"/>
    </source>
</evidence>
<evidence type="ECO:0000259" key="4">
    <source>
        <dbReference type="SMART" id="SM00093"/>
    </source>
</evidence>
<dbReference type="EMBL" id="HBGH01013000">
    <property type="protein sequence ID" value="CAD9235193.1"/>
    <property type="molecule type" value="Transcribed_RNA"/>
</dbReference>